<keyword evidence="1" id="KW-0812">Transmembrane</keyword>
<evidence type="ECO:0000256" key="1">
    <source>
        <dbReference type="SAM" id="Phobius"/>
    </source>
</evidence>
<organism evidence="2 3">
    <name type="scientific">Bartonella harrusi</name>
    <dbReference type="NCBI Taxonomy" id="2961895"/>
    <lineage>
        <taxon>Bacteria</taxon>
        <taxon>Pseudomonadati</taxon>
        <taxon>Pseudomonadota</taxon>
        <taxon>Alphaproteobacteria</taxon>
        <taxon>Hyphomicrobiales</taxon>
        <taxon>Bartonellaceae</taxon>
        <taxon>Bartonella</taxon>
    </lineage>
</organism>
<name>A0ABY5ERS5_9HYPH</name>
<keyword evidence="3" id="KW-1185">Reference proteome</keyword>
<proteinExistence type="predicted"/>
<dbReference type="Proteomes" id="UP001059475">
    <property type="component" value="Chromosome"/>
</dbReference>
<accession>A0ABY5ERS5</accession>
<protein>
    <submittedName>
        <fullName evidence="2">Uncharacterized protein</fullName>
    </submittedName>
</protein>
<evidence type="ECO:0000313" key="3">
    <source>
        <dbReference type="Proteomes" id="UP001059475"/>
    </source>
</evidence>
<dbReference type="SUPFAM" id="SSF103473">
    <property type="entry name" value="MFS general substrate transporter"/>
    <property type="match status" value="1"/>
</dbReference>
<evidence type="ECO:0000313" key="2">
    <source>
        <dbReference type="EMBL" id="UTO28096.1"/>
    </source>
</evidence>
<dbReference type="EMBL" id="CP101114">
    <property type="protein sequence ID" value="UTO28096.1"/>
    <property type="molecule type" value="Genomic_DNA"/>
</dbReference>
<reference evidence="2" key="1">
    <citation type="submission" date="2022-07" db="EMBL/GenBank/DDBJ databases">
        <title>First report of Bartonella spp. in marsupials in Brazil, with a description of Bartonella harrusi sp. nov. and new proposal for taxonomic reclassification of species of the genus Bartonella.</title>
        <authorList>
            <person name="Amaral R.B."/>
        </authorList>
    </citation>
    <scope>NUCLEOTIDE SEQUENCE</scope>
    <source>
        <strain evidence="2">117A</strain>
    </source>
</reference>
<sequence length="82" mass="9094">MLRTLFHFKTGTQLILITSLLSSVGIFMVVAFLAIYLNKLNSLTTTEVEIIIGVAFWCKKAGSLLGGILSDYVHVKKQCFQV</sequence>
<keyword evidence="1" id="KW-0472">Membrane</keyword>
<gene>
    <name evidence="2" type="ORF">NMK50_07810</name>
</gene>
<keyword evidence="1" id="KW-1133">Transmembrane helix</keyword>
<dbReference type="InterPro" id="IPR036259">
    <property type="entry name" value="MFS_trans_sf"/>
</dbReference>
<dbReference type="Gene3D" id="1.20.1250.20">
    <property type="entry name" value="MFS general substrate transporter like domains"/>
    <property type="match status" value="1"/>
</dbReference>
<feature type="transmembrane region" description="Helical" evidence="1">
    <location>
        <begin position="12"/>
        <end position="37"/>
    </location>
</feature>
<dbReference type="RefSeq" id="WP_254770004.1">
    <property type="nucleotide sequence ID" value="NZ_CP101114.1"/>
</dbReference>